<dbReference type="Proteomes" id="UP000189229">
    <property type="component" value="Unassembled WGS sequence"/>
</dbReference>
<reference evidence="10 11" key="1">
    <citation type="submission" date="2017-02" db="EMBL/GenBank/DDBJ databases">
        <title>Complete genome sequences of Mycobacterium kansasii strains isolated from rhesus macaques.</title>
        <authorList>
            <person name="Panda A."/>
            <person name="Nagaraj S."/>
            <person name="Zhao X."/>
            <person name="Tettelin H."/>
            <person name="Detolla L.J."/>
        </authorList>
    </citation>
    <scope>NUCLEOTIDE SEQUENCE [LARGE SCALE GENOMIC DNA]</scope>
    <source>
        <strain evidence="10 11">11-3813</strain>
    </source>
</reference>
<feature type="region of interest" description="Disordered" evidence="7">
    <location>
        <begin position="377"/>
        <end position="406"/>
    </location>
</feature>
<sequence>MIGSWIAAAVVLAILFPQLETVVKRQSLHLIPPGAPSLQTVDRMGSAFGEQGSKTTIFVAMEDPNGLTPPVRQRYDAMIQRLRADTSHVRQVQDLLADPVIAAQAVSADGKAWYVPVGVAGTLGDPSAAESVRAVRGIVAEVFGHSPTTVRVTGPPATFSDQIDSAEEDLVIISVATAGLIAMILLLIYRSVFTAMLPLLVIGVSLAVGRGVLSALGQAGMPVSQFTVAFMTVILLGAGTDYSVFLISRYHEQRRQHVAAQAAVIHATATIGRVIAASAATVALAFLSMTFAKLSVFGALGPACAIAVFIGFAATVTLFPRCSHWQPGAASVNPTPTGPAATGTGSRSPSYDAPHLCWPPASSSCWRYAPWRPPCASATTTAKAKPPPRPATKGIDSWIATSPKTR</sequence>
<dbReference type="PANTHER" id="PTHR33406:SF6">
    <property type="entry name" value="MEMBRANE PROTEIN YDGH-RELATED"/>
    <property type="match status" value="1"/>
</dbReference>
<dbReference type="InterPro" id="IPR000731">
    <property type="entry name" value="SSD"/>
</dbReference>
<keyword evidence="5 8" id="KW-1133">Transmembrane helix</keyword>
<evidence type="ECO:0000313" key="10">
    <source>
        <dbReference type="EMBL" id="OOK68658.1"/>
    </source>
</evidence>
<keyword evidence="4 8" id="KW-0812">Transmembrane</keyword>
<evidence type="ECO:0000256" key="1">
    <source>
        <dbReference type="ARBA" id="ARBA00004651"/>
    </source>
</evidence>
<dbReference type="PROSITE" id="PS50156">
    <property type="entry name" value="SSD"/>
    <property type="match status" value="1"/>
</dbReference>
<feature type="transmembrane region" description="Helical" evidence="8">
    <location>
        <begin position="196"/>
        <end position="216"/>
    </location>
</feature>
<dbReference type="SUPFAM" id="SSF82866">
    <property type="entry name" value="Multidrug efflux transporter AcrB transmembrane domain"/>
    <property type="match status" value="1"/>
</dbReference>
<evidence type="ECO:0000256" key="8">
    <source>
        <dbReference type="SAM" id="Phobius"/>
    </source>
</evidence>
<gene>
    <name evidence="10" type="ORF">BZL30_7040</name>
</gene>
<evidence type="ECO:0000256" key="7">
    <source>
        <dbReference type="SAM" id="MobiDB-lite"/>
    </source>
</evidence>
<dbReference type="Pfam" id="PF03176">
    <property type="entry name" value="MMPL"/>
    <property type="match status" value="1"/>
</dbReference>
<feature type="transmembrane region" description="Helical" evidence="8">
    <location>
        <begin position="170"/>
        <end position="189"/>
    </location>
</feature>
<dbReference type="InterPro" id="IPR004869">
    <property type="entry name" value="MMPL_dom"/>
</dbReference>
<dbReference type="AlphaFoldDB" id="A0A1V3WPG9"/>
<evidence type="ECO:0000313" key="11">
    <source>
        <dbReference type="Proteomes" id="UP000189229"/>
    </source>
</evidence>
<evidence type="ECO:0000256" key="6">
    <source>
        <dbReference type="ARBA" id="ARBA00023136"/>
    </source>
</evidence>
<proteinExistence type="inferred from homology"/>
<name>A0A1V3WPG9_MYCKA</name>
<comment type="subcellular location">
    <subcellularLocation>
        <location evidence="1">Cell membrane</location>
        <topology evidence="1">Multi-pass membrane protein</topology>
    </subcellularLocation>
</comment>
<feature type="transmembrane region" description="Helical" evidence="8">
    <location>
        <begin position="299"/>
        <end position="319"/>
    </location>
</feature>
<dbReference type="Gene3D" id="1.20.1640.10">
    <property type="entry name" value="Multidrug efflux transporter AcrB transmembrane domain"/>
    <property type="match status" value="1"/>
</dbReference>
<organism evidence="10 11">
    <name type="scientific">Mycobacterium kansasii</name>
    <dbReference type="NCBI Taxonomy" id="1768"/>
    <lineage>
        <taxon>Bacteria</taxon>
        <taxon>Bacillati</taxon>
        <taxon>Actinomycetota</taxon>
        <taxon>Actinomycetes</taxon>
        <taxon>Mycobacteriales</taxon>
        <taxon>Mycobacteriaceae</taxon>
        <taxon>Mycobacterium</taxon>
    </lineage>
</organism>
<evidence type="ECO:0000256" key="4">
    <source>
        <dbReference type="ARBA" id="ARBA00022692"/>
    </source>
</evidence>
<feature type="domain" description="SSD" evidence="9">
    <location>
        <begin position="195"/>
        <end position="325"/>
    </location>
</feature>
<dbReference type="GO" id="GO:0005886">
    <property type="term" value="C:plasma membrane"/>
    <property type="evidence" value="ECO:0007669"/>
    <property type="project" value="UniProtKB-SubCell"/>
</dbReference>
<evidence type="ECO:0000256" key="5">
    <source>
        <dbReference type="ARBA" id="ARBA00022989"/>
    </source>
</evidence>
<feature type="transmembrane region" description="Helical" evidence="8">
    <location>
        <begin position="259"/>
        <end position="287"/>
    </location>
</feature>
<accession>A0A1V3WPG9</accession>
<dbReference type="PANTHER" id="PTHR33406">
    <property type="entry name" value="MEMBRANE PROTEIN MJ1562-RELATED"/>
    <property type="match status" value="1"/>
</dbReference>
<keyword evidence="6 8" id="KW-0472">Membrane</keyword>
<evidence type="ECO:0000256" key="2">
    <source>
        <dbReference type="ARBA" id="ARBA00010157"/>
    </source>
</evidence>
<keyword evidence="3" id="KW-1003">Cell membrane</keyword>
<feature type="transmembrane region" description="Helical" evidence="8">
    <location>
        <begin position="228"/>
        <end position="247"/>
    </location>
</feature>
<evidence type="ECO:0000259" key="9">
    <source>
        <dbReference type="PROSITE" id="PS50156"/>
    </source>
</evidence>
<comment type="similarity">
    <text evidence="2">Belongs to the resistance-nodulation-cell division (RND) (TC 2.A.6) family. MmpL subfamily.</text>
</comment>
<dbReference type="InterPro" id="IPR050545">
    <property type="entry name" value="Mycobact_MmpL"/>
</dbReference>
<dbReference type="EMBL" id="MVBM01000007">
    <property type="protein sequence ID" value="OOK68658.1"/>
    <property type="molecule type" value="Genomic_DNA"/>
</dbReference>
<protein>
    <submittedName>
        <fullName evidence="10">MMPL family protein</fullName>
    </submittedName>
</protein>
<evidence type="ECO:0000256" key="3">
    <source>
        <dbReference type="ARBA" id="ARBA00022475"/>
    </source>
</evidence>
<comment type="caution">
    <text evidence="10">The sequence shown here is derived from an EMBL/GenBank/DDBJ whole genome shotgun (WGS) entry which is preliminary data.</text>
</comment>